<accession>A0ABR3LCK0</accession>
<evidence type="ECO:0000256" key="3">
    <source>
        <dbReference type="ARBA" id="ARBA00022525"/>
    </source>
</evidence>
<evidence type="ECO:0000256" key="6">
    <source>
        <dbReference type="ARBA" id="ARBA00022815"/>
    </source>
</evidence>
<comment type="subcellular location">
    <subcellularLocation>
        <location evidence="1">Secreted</location>
    </subcellularLocation>
</comment>
<organism evidence="9 10">
    <name type="scientific">Cirrhinus molitorella</name>
    <name type="common">mud carp</name>
    <dbReference type="NCBI Taxonomy" id="172907"/>
    <lineage>
        <taxon>Eukaryota</taxon>
        <taxon>Metazoa</taxon>
        <taxon>Chordata</taxon>
        <taxon>Craniata</taxon>
        <taxon>Vertebrata</taxon>
        <taxon>Euteleostomi</taxon>
        <taxon>Actinopterygii</taxon>
        <taxon>Neopterygii</taxon>
        <taxon>Teleostei</taxon>
        <taxon>Ostariophysi</taxon>
        <taxon>Cypriniformes</taxon>
        <taxon>Cyprinidae</taxon>
        <taxon>Labeoninae</taxon>
        <taxon>Labeonini</taxon>
        <taxon>Cirrhinus</taxon>
    </lineage>
</organism>
<dbReference type="PANTHER" id="PTHR15536">
    <property type="entry name" value="TACHYKININ-3"/>
    <property type="match status" value="1"/>
</dbReference>
<dbReference type="PANTHER" id="PTHR15536:SF1">
    <property type="entry name" value="TACHYKININ-3"/>
    <property type="match status" value="1"/>
</dbReference>
<evidence type="ECO:0000313" key="10">
    <source>
        <dbReference type="Proteomes" id="UP001558613"/>
    </source>
</evidence>
<reference evidence="9 10" key="1">
    <citation type="submission" date="2023-09" db="EMBL/GenBank/DDBJ databases">
        <authorList>
            <person name="Wang M."/>
        </authorList>
    </citation>
    <scope>NUCLEOTIDE SEQUENCE [LARGE SCALE GENOMIC DNA]</scope>
    <source>
        <strain evidence="9">GT-2023</strain>
        <tissue evidence="9">Liver</tissue>
    </source>
</reference>
<dbReference type="InterPro" id="IPR013055">
    <property type="entry name" value="Tachy_Neuro_lke_CS"/>
</dbReference>
<keyword evidence="7" id="KW-0527">Neuropeptide</keyword>
<keyword evidence="3" id="KW-0964">Secreted</keyword>
<gene>
    <name evidence="9" type="ORF">QQF64_021110</name>
</gene>
<evidence type="ECO:0000256" key="4">
    <source>
        <dbReference type="ARBA" id="ARBA00022685"/>
    </source>
</evidence>
<proteinExistence type="inferred from homology"/>
<name>A0ABR3LCK0_9TELE</name>
<evidence type="ECO:0000256" key="8">
    <source>
        <dbReference type="ARBA" id="ARBA00045164"/>
    </source>
</evidence>
<dbReference type="InterPro" id="IPR003635">
    <property type="entry name" value="Neurokinin-B/TAC3"/>
</dbReference>
<evidence type="ECO:0000256" key="7">
    <source>
        <dbReference type="ARBA" id="ARBA00023320"/>
    </source>
</evidence>
<keyword evidence="4" id="KW-0165">Cleavage on pair of basic residues</keyword>
<comment type="function">
    <text evidence="8">Tachykinins are active peptides which excite neurons, evoke behavioral responses, are potent vasodilators and secretagogues, and contract (directly or indirectly) many smooth muscles. Is a critical central regulator of gonadal function.</text>
</comment>
<keyword evidence="6" id="KW-0027">Amidation</keyword>
<dbReference type="Proteomes" id="UP001558613">
    <property type="component" value="Unassembled WGS sequence"/>
</dbReference>
<sequence length="187" mass="21476">MTFGHALTQMFKFDSQMQKTRFPSSLVLESITKGFNSSTTNCNSAVSTEHHPQRRLPVKMYRGLVLLFLVLVLETRWSESSCQQSAESQKSVSDESPSFRLSAHNLLKRYNDIDYDSFVGLMGRRNADTDDIPPQRKREMHDIFVGLMGRRSADPETGRPWRKDYPETSASGGIFFNKCKLRFRRGL</sequence>
<protein>
    <recommendedName>
        <fullName evidence="11">Neuromedin-K</fullName>
    </recommendedName>
</protein>
<evidence type="ECO:0000313" key="9">
    <source>
        <dbReference type="EMBL" id="KAL1250105.1"/>
    </source>
</evidence>
<evidence type="ECO:0000256" key="2">
    <source>
        <dbReference type="ARBA" id="ARBA00007518"/>
    </source>
</evidence>
<evidence type="ECO:0000256" key="1">
    <source>
        <dbReference type="ARBA" id="ARBA00004613"/>
    </source>
</evidence>
<dbReference type="PROSITE" id="PS00267">
    <property type="entry name" value="TACHYKININ"/>
    <property type="match status" value="1"/>
</dbReference>
<evidence type="ECO:0000256" key="5">
    <source>
        <dbReference type="ARBA" id="ARBA00022729"/>
    </source>
</evidence>
<comment type="caution">
    <text evidence="9">The sequence shown here is derived from an EMBL/GenBank/DDBJ whole genome shotgun (WGS) entry which is preliminary data.</text>
</comment>
<keyword evidence="5" id="KW-0732">Signal</keyword>
<evidence type="ECO:0008006" key="11">
    <source>
        <dbReference type="Google" id="ProtNLM"/>
    </source>
</evidence>
<comment type="similarity">
    <text evidence="2">Belongs to the tachykinin family.</text>
</comment>
<keyword evidence="10" id="KW-1185">Reference proteome</keyword>
<dbReference type="EMBL" id="JAYMGO010000023">
    <property type="protein sequence ID" value="KAL1250105.1"/>
    <property type="molecule type" value="Genomic_DNA"/>
</dbReference>